<proteinExistence type="predicted"/>
<keyword evidence="2" id="KW-1185">Reference proteome</keyword>
<dbReference type="PANTHER" id="PTHR37029">
    <property type="entry name" value="SSR1768 PROTEIN"/>
    <property type="match status" value="1"/>
</dbReference>
<dbReference type="KEGG" id="iag:Igag_1988"/>
<evidence type="ECO:0000313" key="1">
    <source>
        <dbReference type="EMBL" id="ADM28779.1"/>
    </source>
</evidence>
<dbReference type="Proteomes" id="UP000001304">
    <property type="component" value="Chromosome"/>
</dbReference>
<protein>
    <recommendedName>
        <fullName evidence="3">DUF2283 domain-containing protein</fullName>
    </recommendedName>
</protein>
<dbReference type="PANTHER" id="PTHR37029:SF1">
    <property type="entry name" value="SSR1768 PROTEIN"/>
    <property type="match status" value="1"/>
</dbReference>
<dbReference type="EMBL" id="CP002098">
    <property type="protein sequence ID" value="ADM28779.1"/>
    <property type="molecule type" value="Genomic_DNA"/>
</dbReference>
<name>E0STJ3_IGNAA</name>
<evidence type="ECO:0008006" key="3">
    <source>
        <dbReference type="Google" id="ProtNLM"/>
    </source>
</evidence>
<dbReference type="InterPro" id="IPR019270">
    <property type="entry name" value="DUF2283"/>
</dbReference>
<accession>E0STJ3</accession>
<evidence type="ECO:0000313" key="2">
    <source>
        <dbReference type="Proteomes" id="UP000001304"/>
    </source>
</evidence>
<organism evidence="1 2">
    <name type="scientific">Ignisphaera aggregans (strain DSM 17230 / JCM 13409 / AQ1.S1)</name>
    <dbReference type="NCBI Taxonomy" id="583356"/>
    <lineage>
        <taxon>Archaea</taxon>
        <taxon>Thermoproteota</taxon>
        <taxon>Thermoprotei</taxon>
        <taxon>Desulfurococcales</taxon>
        <taxon>Desulfurococcaceae</taxon>
        <taxon>Ignisphaera</taxon>
    </lineage>
</organism>
<gene>
    <name evidence="1" type="ordered locus">Igag_1988</name>
</gene>
<reference evidence="1 2" key="1">
    <citation type="journal article" date="2010" name="Stand. Genomic Sci.">
        <title>Complete genome sequence of Ignisphaera aggregans type strain (AQ1.S1).</title>
        <authorList>
            <person name="Goker M."/>
            <person name="Held B."/>
            <person name="Lapidus A."/>
            <person name="Nolan M."/>
            <person name="Spring S."/>
            <person name="Yasawong M."/>
            <person name="Lucas S."/>
            <person name="Glavina Del Rio T."/>
            <person name="Tice H."/>
            <person name="Cheng J.F."/>
            <person name="Goodwin L."/>
            <person name="Tapia R."/>
            <person name="Pitluck S."/>
            <person name="Liolios K."/>
            <person name="Ivanova N."/>
            <person name="Mavromatis K."/>
            <person name="Mikhailova N."/>
            <person name="Pati A."/>
            <person name="Chen A."/>
            <person name="Palaniappan K."/>
            <person name="Brambilla E."/>
            <person name="Land M."/>
            <person name="Hauser L."/>
            <person name="Chang Y.J."/>
            <person name="Jeffries C.D."/>
            <person name="Brettin T."/>
            <person name="Detter J.C."/>
            <person name="Han C."/>
            <person name="Rohde M."/>
            <person name="Sikorski J."/>
            <person name="Woyke T."/>
            <person name="Bristow J."/>
            <person name="Eisen J.A."/>
            <person name="Markowitz V."/>
            <person name="Hugenholtz P."/>
            <person name="Kyrpides N.C."/>
            <person name="Klenk H.P."/>
        </authorList>
    </citation>
    <scope>NUCLEOTIDE SEQUENCE [LARGE SCALE GENOMIC DNA]</scope>
    <source>
        <strain evidence="2">DSM 17230 / JCM 13409 / AQ1.S1</strain>
    </source>
</reference>
<dbReference type="HOGENOM" id="CLU_2475953_0_0_2"/>
<sequence>MSSEMILRYERSVDAFYIKLKEDRIVESDEVAPGIIIDYNDKGEIVGVEVLQFSKRSIDIKKLITEGIEALLIAVRIHCIFATQYMH</sequence>
<dbReference type="Pfam" id="PF10049">
    <property type="entry name" value="DUF2283"/>
    <property type="match status" value="1"/>
</dbReference>
<dbReference type="STRING" id="583356.Igag_1988"/>
<dbReference type="AlphaFoldDB" id="E0STJ3"/>
<dbReference type="BioCyc" id="IAGG583356:GHAH-1976-MONOMER"/>